<sequence>MNNSHTPQESLLTAAKSIHESIKPHANLRLAVVGHTNTGKTSLLRTLLEDRSFGEIQNAPGTTRHVEGARIQVNAQSAIELYDTPGLEDGIGLYDYLDQLSHYHQQRLDGPDSIEAFLDSPESKGRFEQEARVLRQMLVSDAGLYVVDIRDPILAKHKDELAILARCGKPLIAILNFIHSENNYLQEWRETLARLGIHMSIEFDTVAPAIDGQAQLYQKLALVLDKHSQALEQLAQNIRQQRELRKKMALHLLADMLIDIAAFKVSSQTESEALQRQWHSVQNQVRGRENQFIKDLLKHYRFSAADYPEQSLPIEGERWGMDLFNPDALVDMGIHVGKGFAAGAMAGAAVDVFTGGLSLGAAALLGGVVGSVWQGMDKWGKRLLGKIQGYEELGVDDAVIRLLGLRGLQLIDALEHRGHAAQEVVRLEQSTIKQWQEGSMPEPINQARAHPEWSKLNKTFEEDNEREKSLTELMRFLRM</sequence>
<dbReference type="AlphaFoldDB" id="A0A7Y4P4F0"/>
<dbReference type="Pfam" id="PF01926">
    <property type="entry name" value="MMR_HSR1"/>
    <property type="match status" value="1"/>
</dbReference>
<keyword evidence="1" id="KW-0175">Coiled coil</keyword>
<dbReference type="GO" id="GO:0005829">
    <property type="term" value="C:cytosol"/>
    <property type="evidence" value="ECO:0007669"/>
    <property type="project" value="TreeGrafter"/>
</dbReference>
<evidence type="ECO:0000313" key="3">
    <source>
        <dbReference type="EMBL" id="NOL48643.1"/>
    </source>
</evidence>
<dbReference type="Proteomes" id="UP000541421">
    <property type="component" value="Unassembled WGS sequence"/>
</dbReference>
<dbReference type="EMBL" id="JABGBO010000001">
    <property type="protein sequence ID" value="NOL48643.1"/>
    <property type="molecule type" value="Genomic_DNA"/>
</dbReference>
<accession>A0A7Y4P4F0</accession>
<dbReference type="InterPro" id="IPR006073">
    <property type="entry name" value="GTP-bd"/>
</dbReference>
<dbReference type="Gene3D" id="3.40.50.300">
    <property type="entry name" value="P-loop containing nucleotide triphosphate hydrolases"/>
    <property type="match status" value="1"/>
</dbReference>
<proteinExistence type="predicted"/>
<evidence type="ECO:0000259" key="2">
    <source>
        <dbReference type="Pfam" id="PF01926"/>
    </source>
</evidence>
<dbReference type="RefSeq" id="WP_171587632.1">
    <property type="nucleotide sequence ID" value="NZ_JABGBO010000001.1"/>
</dbReference>
<dbReference type="PANTHER" id="PTHR42714:SF7">
    <property type="entry name" value="G DOMAIN-CONTAINING PROTEIN"/>
    <property type="match status" value="1"/>
</dbReference>
<evidence type="ECO:0000256" key="1">
    <source>
        <dbReference type="SAM" id="Coils"/>
    </source>
</evidence>
<dbReference type="GO" id="GO:0002098">
    <property type="term" value="P:tRNA wobble uridine modification"/>
    <property type="evidence" value="ECO:0007669"/>
    <property type="project" value="TreeGrafter"/>
</dbReference>
<dbReference type="SUPFAM" id="SSF52540">
    <property type="entry name" value="P-loop containing nucleoside triphosphate hydrolases"/>
    <property type="match status" value="1"/>
</dbReference>
<keyword evidence="4" id="KW-1185">Reference proteome</keyword>
<feature type="domain" description="G" evidence="2">
    <location>
        <begin position="30"/>
        <end position="176"/>
    </location>
</feature>
<protein>
    <submittedName>
        <fullName evidence="3">GTPase and DUF3482 domain-containing protein</fullName>
    </submittedName>
</protein>
<dbReference type="InterPro" id="IPR027417">
    <property type="entry name" value="P-loop_NTPase"/>
</dbReference>
<dbReference type="InterPro" id="IPR021871">
    <property type="entry name" value="DUF3482"/>
</dbReference>
<name>A0A7Y4P4F0_9BURK</name>
<organism evidence="3 4">
    <name type="scientific">Pelistega europaea</name>
    <dbReference type="NCBI Taxonomy" id="106147"/>
    <lineage>
        <taxon>Bacteria</taxon>
        <taxon>Pseudomonadati</taxon>
        <taxon>Pseudomonadota</taxon>
        <taxon>Betaproteobacteria</taxon>
        <taxon>Burkholderiales</taxon>
        <taxon>Alcaligenaceae</taxon>
        <taxon>Pelistega</taxon>
    </lineage>
</organism>
<evidence type="ECO:0000313" key="4">
    <source>
        <dbReference type="Proteomes" id="UP000541421"/>
    </source>
</evidence>
<comment type="caution">
    <text evidence="3">The sequence shown here is derived from an EMBL/GenBank/DDBJ whole genome shotgun (WGS) entry which is preliminary data.</text>
</comment>
<dbReference type="GO" id="GO:0030488">
    <property type="term" value="P:tRNA methylation"/>
    <property type="evidence" value="ECO:0007669"/>
    <property type="project" value="TreeGrafter"/>
</dbReference>
<dbReference type="Pfam" id="PF11981">
    <property type="entry name" value="DUF3482"/>
    <property type="match status" value="1"/>
</dbReference>
<dbReference type="PANTHER" id="PTHR42714">
    <property type="entry name" value="TRNA MODIFICATION GTPASE GTPBP3"/>
    <property type="match status" value="1"/>
</dbReference>
<reference evidence="3 4" key="1">
    <citation type="submission" date="2020-05" db="EMBL/GenBank/DDBJ databases">
        <authorList>
            <person name="Niu N."/>
        </authorList>
    </citation>
    <scope>NUCLEOTIDE SEQUENCE [LARGE SCALE GENOMIC DNA]</scope>
    <source>
        <strain evidence="3 4">LMG10982</strain>
    </source>
</reference>
<feature type="coiled-coil region" evidence="1">
    <location>
        <begin position="217"/>
        <end position="244"/>
    </location>
</feature>
<gene>
    <name evidence="3" type="ORF">HKX40_00620</name>
</gene>
<dbReference type="GO" id="GO:0005525">
    <property type="term" value="F:GTP binding"/>
    <property type="evidence" value="ECO:0007669"/>
    <property type="project" value="InterPro"/>
</dbReference>